<evidence type="ECO:0000256" key="2">
    <source>
        <dbReference type="ARBA" id="ARBA00022676"/>
    </source>
</evidence>
<evidence type="ECO:0000256" key="5">
    <source>
        <dbReference type="RuleBase" id="RU362057"/>
    </source>
</evidence>
<keyword evidence="3 4" id="KW-0808">Transferase</keyword>
<evidence type="ECO:0000313" key="7">
    <source>
        <dbReference type="Proteomes" id="UP000694886"/>
    </source>
</evidence>
<dbReference type="PROSITE" id="PS00375">
    <property type="entry name" value="UDPGT"/>
    <property type="match status" value="1"/>
</dbReference>
<evidence type="ECO:0000313" key="8">
    <source>
        <dbReference type="RefSeq" id="XP_007016981.2"/>
    </source>
</evidence>
<gene>
    <name evidence="8" type="primary">LOC18591023</name>
</gene>
<dbReference type="KEGG" id="tcc:18591023"/>
<dbReference type="FunFam" id="3.40.50.2000:FF:000152">
    <property type="entry name" value="Glycosyltransferase"/>
    <property type="match status" value="1"/>
</dbReference>
<dbReference type="Pfam" id="PF00201">
    <property type="entry name" value="UDPGT"/>
    <property type="match status" value="1"/>
</dbReference>
<dbReference type="GO" id="GO:0035251">
    <property type="term" value="F:UDP-glucosyltransferase activity"/>
    <property type="evidence" value="ECO:0007669"/>
    <property type="project" value="UniProtKB-ARBA"/>
</dbReference>
<dbReference type="RefSeq" id="XP_007016981.2">
    <property type="nucleotide sequence ID" value="XM_007016919.2"/>
</dbReference>
<dbReference type="AlphaFoldDB" id="A0AB32UT51"/>
<dbReference type="Proteomes" id="UP000694886">
    <property type="component" value="Chromosome 9"/>
</dbReference>
<protein>
    <recommendedName>
        <fullName evidence="5">Glycosyltransferase</fullName>
        <ecNumber evidence="5">2.4.1.-</ecNumber>
    </recommendedName>
</protein>
<dbReference type="GeneID" id="18591023"/>
<keyword evidence="6" id="KW-0175">Coiled coil</keyword>
<reference evidence="7" key="1">
    <citation type="journal article" date="1997" name="Nucleic Acids Res.">
        <title>tRNAscan-SE: a program for improved detection of transfer RNA genes in genomic sequence.</title>
        <authorList>
            <person name="Lowe T.M."/>
            <person name="Eddy S.R."/>
        </authorList>
    </citation>
    <scope>NUCLEOTIDE SEQUENCE [LARGE SCALE GENOMIC DNA]</scope>
    <source>
        <strain evidence="7">r\B97-61/B2</strain>
    </source>
</reference>
<dbReference type="PANTHER" id="PTHR11926:SF1395">
    <property type="entry name" value="GLYCOSYLTRANSFERASE"/>
    <property type="match status" value="1"/>
</dbReference>
<dbReference type="CDD" id="cd03784">
    <property type="entry name" value="GT1_Gtf-like"/>
    <property type="match status" value="1"/>
</dbReference>
<dbReference type="PANTHER" id="PTHR11926">
    <property type="entry name" value="GLUCOSYL/GLUCURONOSYL TRANSFERASES"/>
    <property type="match status" value="1"/>
</dbReference>
<dbReference type="EC" id="2.4.1.-" evidence="5"/>
<evidence type="ECO:0000256" key="4">
    <source>
        <dbReference type="RuleBase" id="RU003718"/>
    </source>
</evidence>
<dbReference type="Gene3D" id="3.40.50.2000">
    <property type="entry name" value="Glycogen Phosphorylase B"/>
    <property type="match status" value="2"/>
</dbReference>
<evidence type="ECO:0000256" key="1">
    <source>
        <dbReference type="ARBA" id="ARBA00009995"/>
    </source>
</evidence>
<accession>A0AB32UT51</accession>
<proteinExistence type="inferred from homology"/>
<evidence type="ECO:0000256" key="6">
    <source>
        <dbReference type="SAM" id="Coils"/>
    </source>
</evidence>
<comment type="similarity">
    <text evidence="1 4">Belongs to the UDP-glycosyltransferase family.</text>
</comment>
<dbReference type="InterPro" id="IPR035595">
    <property type="entry name" value="UDP_glycos_trans_CS"/>
</dbReference>
<dbReference type="Gramene" id="Tc09v2_t029940.1">
    <property type="protein sequence ID" value="Tc09v2_p029940.1"/>
    <property type="gene ID" value="Tc09v2_g029940"/>
</dbReference>
<feature type="coiled-coil region" evidence="6">
    <location>
        <begin position="412"/>
        <end position="439"/>
    </location>
</feature>
<sequence>MSSVCMKPISSTHVVAIPYPGRGHINPMMNLCKLLASRKHDLEITFVVTKEWLGFIGSCAKPDNIHFASIPNVLPSELVRGADFPGFYEAVMTKMEAPFEELLDNLKLPVTAIIADTELQWAIRMGNRRNFPVASLCTTSATVFSILHSIDLTQNCHFLVDLLDKSSELVEHSPGISPGHLADLQVLLEGNAPRVIELTLECISWVPKAKYLLFTSVYELESHVMDALKSKFNIPIYPVGPAIPYFELHENSSESTFPNVPNYLQWLDSHPPCSVLYVSLGSFLSVSNEQMDEIAAGLQDSGVPYVWVARGETSRLRDSCDGMGLVVPWCDQLKVLCHSSIGGFLTHCGWNSTLEAIFAGIPMLTFPIIFDQAPNSKQIVDDWKIGWRVKEQHRDESLVTRARIAELVRCFMDPENNEVKNMRRSARELKEKCRKAIAKGGSSQMNLDAFINHISQGHDAMLID</sequence>
<reference evidence="8" key="2">
    <citation type="submission" date="2025-08" db="UniProtKB">
        <authorList>
            <consortium name="RefSeq"/>
        </authorList>
    </citation>
    <scope>IDENTIFICATION</scope>
</reference>
<dbReference type="InterPro" id="IPR002213">
    <property type="entry name" value="UDP_glucos_trans"/>
</dbReference>
<organism evidence="7 8">
    <name type="scientific">Theobroma cacao</name>
    <name type="common">Cacao</name>
    <name type="synonym">Cocoa</name>
    <dbReference type="NCBI Taxonomy" id="3641"/>
    <lineage>
        <taxon>Eukaryota</taxon>
        <taxon>Viridiplantae</taxon>
        <taxon>Streptophyta</taxon>
        <taxon>Embryophyta</taxon>
        <taxon>Tracheophyta</taxon>
        <taxon>Spermatophyta</taxon>
        <taxon>Magnoliopsida</taxon>
        <taxon>eudicotyledons</taxon>
        <taxon>Gunneridae</taxon>
        <taxon>Pentapetalae</taxon>
        <taxon>rosids</taxon>
        <taxon>malvids</taxon>
        <taxon>Malvales</taxon>
        <taxon>Malvaceae</taxon>
        <taxon>Byttnerioideae</taxon>
        <taxon>Theobroma</taxon>
    </lineage>
</organism>
<evidence type="ECO:0000256" key="3">
    <source>
        <dbReference type="ARBA" id="ARBA00022679"/>
    </source>
</evidence>
<keyword evidence="2 4" id="KW-0328">Glycosyltransferase</keyword>
<dbReference type="SUPFAM" id="SSF53756">
    <property type="entry name" value="UDP-Glycosyltransferase/glycogen phosphorylase"/>
    <property type="match status" value="1"/>
</dbReference>
<name>A0AB32UT51_THECC</name>
<dbReference type="FunFam" id="3.40.50.2000:FF:000138">
    <property type="entry name" value="Glycosyltransferase"/>
    <property type="match status" value="1"/>
</dbReference>